<feature type="signal peptide" evidence="10">
    <location>
        <begin position="1"/>
        <end position="22"/>
    </location>
</feature>
<gene>
    <name evidence="12" type="primary">LOC105166333</name>
</gene>
<dbReference type="Gene3D" id="6.10.250.940">
    <property type="match status" value="1"/>
</dbReference>
<proteinExistence type="inferred from homology"/>
<dbReference type="Pfam" id="PF00450">
    <property type="entry name" value="Peptidase_S10"/>
    <property type="match status" value="1"/>
</dbReference>
<keyword evidence="8" id="KW-1015">Disulfide bond</keyword>
<dbReference type="GO" id="GO:0004185">
    <property type="term" value="F:serine-type carboxypeptidase activity"/>
    <property type="evidence" value="ECO:0007669"/>
    <property type="project" value="UniProtKB-UniRule"/>
</dbReference>
<dbReference type="PANTHER" id="PTHR11802">
    <property type="entry name" value="SERINE PROTEASE FAMILY S10 SERINE CARBOXYPEPTIDASE"/>
    <property type="match status" value="1"/>
</dbReference>
<dbReference type="PROSITE" id="PS00131">
    <property type="entry name" value="CARBOXYPEPT_SER_SER"/>
    <property type="match status" value="1"/>
</dbReference>
<evidence type="ECO:0000256" key="10">
    <source>
        <dbReference type="RuleBase" id="RU361156"/>
    </source>
</evidence>
<dbReference type="AlphaFoldDB" id="A0A6I9TIJ5"/>
<evidence type="ECO:0000256" key="2">
    <source>
        <dbReference type="ARBA" id="ARBA00009431"/>
    </source>
</evidence>
<keyword evidence="5 10" id="KW-0645">Protease</keyword>
<dbReference type="InterPro" id="IPR033124">
    <property type="entry name" value="Ser_caboxypep_his_AS"/>
</dbReference>
<keyword evidence="9" id="KW-0325">Glycoprotein</keyword>
<dbReference type="KEGG" id="sind:105166333"/>
<evidence type="ECO:0000256" key="1">
    <source>
        <dbReference type="ARBA" id="ARBA00004613"/>
    </source>
</evidence>
<comment type="similarity">
    <text evidence="2 10">Belongs to the peptidase S10 family.</text>
</comment>
<dbReference type="PROSITE" id="PS00560">
    <property type="entry name" value="CARBOXYPEPT_SER_HIS"/>
    <property type="match status" value="1"/>
</dbReference>
<dbReference type="SUPFAM" id="SSF53474">
    <property type="entry name" value="alpha/beta-Hydrolases"/>
    <property type="match status" value="1"/>
</dbReference>
<evidence type="ECO:0000256" key="9">
    <source>
        <dbReference type="ARBA" id="ARBA00023180"/>
    </source>
</evidence>
<dbReference type="GO" id="GO:0006508">
    <property type="term" value="P:proteolysis"/>
    <property type="evidence" value="ECO:0007669"/>
    <property type="project" value="UniProtKB-KW"/>
</dbReference>
<dbReference type="PANTHER" id="PTHR11802:SF25">
    <property type="entry name" value="SERINE CARBOXYPEPTIDASE 24"/>
    <property type="match status" value="1"/>
</dbReference>
<dbReference type="RefSeq" id="XP_011083949.1">
    <property type="nucleotide sequence ID" value="XM_011085647.2"/>
</dbReference>
<evidence type="ECO:0000256" key="6">
    <source>
        <dbReference type="ARBA" id="ARBA00022729"/>
    </source>
</evidence>
<evidence type="ECO:0000313" key="12">
    <source>
        <dbReference type="RefSeq" id="XP_011083949.1"/>
    </source>
</evidence>
<keyword evidence="4 10" id="KW-0121">Carboxypeptidase</keyword>
<organism evidence="11 12">
    <name type="scientific">Sesamum indicum</name>
    <name type="common">Oriental sesame</name>
    <name type="synonym">Sesamum orientale</name>
    <dbReference type="NCBI Taxonomy" id="4182"/>
    <lineage>
        <taxon>Eukaryota</taxon>
        <taxon>Viridiplantae</taxon>
        <taxon>Streptophyta</taxon>
        <taxon>Embryophyta</taxon>
        <taxon>Tracheophyta</taxon>
        <taxon>Spermatophyta</taxon>
        <taxon>Magnoliopsida</taxon>
        <taxon>eudicotyledons</taxon>
        <taxon>Gunneridae</taxon>
        <taxon>Pentapetalae</taxon>
        <taxon>asterids</taxon>
        <taxon>lamiids</taxon>
        <taxon>Lamiales</taxon>
        <taxon>Pedaliaceae</taxon>
        <taxon>Sesamum</taxon>
    </lineage>
</organism>
<dbReference type="InterPro" id="IPR029058">
    <property type="entry name" value="AB_hydrolase_fold"/>
</dbReference>
<dbReference type="GeneID" id="105166333"/>
<comment type="subcellular location">
    <subcellularLocation>
        <location evidence="1">Secreted</location>
    </subcellularLocation>
</comment>
<evidence type="ECO:0000256" key="8">
    <source>
        <dbReference type="ARBA" id="ARBA00023157"/>
    </source>
</evidence>
<dbReference type="OrthoDB" id="443318at2759"/>
<accession>A0A6I9TIJ5</accession>
<keyword evidence="6 10" id="KW-0732">Signal</keyword>
<dbReference type="GO" id="GO:0005615">
    <property type="term" value="C:extracellular space"/>
    <property type="evidence" value="ECO:0007669"/>
    <property type="project" value="TreeGrafter"/>
</dbReference>
<reference evidence="12" key="1">
    <citation type="submission" date="2025-08" db="UniProtKB">
        <authorList>
            <consortium name="RefSeq"/>
        </authorList>
    </citation>
    <scope>IDENTIFICATION</scope>
</reference>
<dbReference type="Gene3D" id="3.40.50.1820">
    <property type="entry name" value="alpha/beta hydrolase"/>
    <property type="match status" value="1"/>
</dbReference>
<dbReference type="InterPro" id="IPR018202">
    <property type="entry name" value="Ser_caboxypep_ser_AS"/>
</dbReference>
<protein>
    <recommendedName>
        <fullName evidence="10">Carboxypeptidase</fullName>
        <ecNumber evidence="10">3.4.16.-</ecNumber>
    </recommendedName>
</protein>
<keyword evidence="3" id="KW-0964">Secreted</keyword>
<dbReference type="FunFam" id="3.40.50.11320:FF:000002">
    <property type="entry name" value="Carboxypeptidase"/>
    <property type="match status" value="1"/>
</dbReference>
<evidence type="ECO:0000256" key="5">
    <source>
        <dbReference type="ARBA" id="ARBA00022670"/>
    </source>
</evidence>
<dbReference type="InParanoid" id="A0A6I9TIJ5"/>
<feature type="chain" id="PRO_5027155510" description="Carboxypeptidase" evidence="10">
    <location>
        <begin position="23"/>
        <end position="459"/>
    </location>
</feature>
<sequence length="459" mass="51550">MAVQVRLVFCCFILSSIPSIFAVPKDQEMDRISKLPGQPPVGFSQFSGYVAVNDEDGRALFYWLTEATSNAHTKPLVLWLNGGPGCSSVAYGASEEIGPFRINKDASSLYLNKYSWNRVANILFLESPAGVGFSYTNTSSNLKDSGDKRTAQDALTFLVRWMSRFPQYKYRDFYMSGESYAGHYIPQLAQKIYDYNKNSSHPFINLKGFIVGNAATDHYYDGIGTVTYWWSHSIISDKTYKSILKNCNFKSDEYSEKCDDALSYALDYEFGNIDHYSIYTPSCTASTGKPVLSPTLKNTLIRSGFYGYDPCTENYAEKYYNRPDVQKAMHANSTGIPYKWTACSDVLGRNWKDSQASMLPTYKKLIAAGLRIWVFSGDTDSVVPVTATRLSLNHLNLKIKVPWYPWYSGAGQVGGWTEVYDGLTFATVRGAGHEVPLIQPRRGFILFRTFLSGNDLPKS</sequence>
<name>A0A6I9TIJ5_SESIN</name>
<dbReference type="FunFam" id="3.40.50.1820:FF:000013">
    <property type="entry name" value="Carboxypeptidase"/>
    <property type="match status" value="1"/>
</dbReference>
<dbReference type="GO" id="GO:0009742">
    <property type="term" value="P:brassinosteroid mediated signaling pathway"/>
    <property type="evidence" value="ECO:0007669"/>
    <property type="project" value="TreeGrafter"/>
</dbReference>
<dbReference type="Gramene" id="SIN_1006108.t">
    <property type="protein sequence ID" value="SIN_1006108.t"/>
    <property type="gene ID" value="SIN_1006108"/>
</dbReference>
<evidence type="ECO:0000256" key="4">
    <source>
        <dbReference type="ARBA" id="ARBA00022645"/>
    </source>
</evidence>
<dbReference type="PRINTS" id="PR00724">
    <property type="entry name" value="CRBOXYPTASEC"/>
</dbReference>
<keyword evidence="11" id="KW-1185">Reference proteome</keyword>
<evidence type="ECO:0000256" key="3">
    <source>
        <dbReference type="ARBA" id="ARBA00022525"/>
    </source>
</evidence>
<evidence type="ECO:0000313" key="11">
    <source>
        <dbReference type="Proteomes" id="UP000504604"/>
    </source>
</evidence>
<dbReference type="EC" id="3.4.16.-" evidence="10"/>
<dbReference type="Gene3D" id="3.40.50.11320">
    <property type="match status" value="1"/>
</dbReference>
<keyword evidence="7 10" id="KW-0378">Hydrolase</keyword>
<evidence type="ECO:0000256" key="7">
    <source>
        <dbReference type="ARBA" id="ARBA00022801"/>
    </source>
</evidence>
<dbReference type="Proteomes" id="UP000504604">
    <property type="component" value="Linkage group LG7"/>
</dbReference>
<dbReference type="FunCoup" id="A0A6I9TIJ5">
    <property type="interactions" value="9"/>
</dbReference>
<dbReference type="InterPro" id="IPR001563">
    <property type="entry name" value="Peptidase_S10"/>
</dbReference>